<dbReference type="Pfam" id="PF00892">
    <property type="entry name" value="EamA"/>
    <property type="match status" value="1"/>
</dbReference>
<feature type="transmembrane region" description="Helical" evidence="6">
    <location>
        <begin position="122"/>
        <end position="141"/>
    </location>
</feature>
<feature type="transmembrane region" description="Helical" evidence="6">
    <location>
        <begin position="255"/>
        <end position="279"/>
    </location>
</feature>
<dbReference type="PATRIC" id="fig|83552.4.peg.1592"/>
<dbReference type="InterPro" id="IPR000620">
    <property type="entry name" value="EamA_dom"/>
</dbReference>
<evidence type="ECO:0000256" key="5">
    <source>
        <dbReference type="ARBA" id="ARBA00023136"/>
    </source>
</evidence>
<sequence length="315" mass="35541">MISFMFKGIVFALAACFVWGLIFIIPQLMNEFSSFEVVLGRYLVYGFISLSIFLSQSKLRKSYPLEIWLRALGFSFVSTVLYYTCLVLALRYSNPAVCTLVLSISPITISFYGSWMENSRNFKSLILPSLLILLGLIGINFPYLRGAQSFSEYGFGIIGSFVSVFAWSWYVVANSQFLKSTPEMTSTTWSTLVGVSTLFWAFLWGFGLFFFFSDFELEKYTTLNSALYRFLIGCLILGVVCSWFGAYLWNKASLYLPVTMAGQLTIFETIFGLLFVYAFEQRLPPLGEFFGIGVLLSAVIYGIRATKTLSPQHAA</sequence>
<organism evidence="8 9">
    <name type="scientific">Parachlamydia acanthamoebae</name>
    <dbReference type="NCBI Taxonomy" id="83552"/>
    <lineage>
        <taxon>Bacteria</taxon>
        <taxon>Pseudomonadati</taxon>
        <taxon>Chlamydiota</taxon>
        <taxon>Chlamydiia</taxon>
        <taxon>Parachlamydiales</taxon>
        <taxon>Parachlamydiaceae</taxon>
        <taxon>Parachlamydia</taxon>
    </lineage>
</organism>
<feature type="domain" description="EamA" evidence="7">
    <location>
        <begin position="7"/>
        <end position="140"/>
    </location>
</feature>
<protein>
    <recommendedName>
        <fullName evidence="7">EamA domain-containing protein</fullName>
    </recommendedName>
</protein>
<dbReference type="PANTHER" id="PTHR32322">
    <property type="entry name" value="INNER MEMBRANE TRANSPORTER"/>
    <property type="match status" value="1"/>
</dbReference>
<dbReference type="AlphaFoldDB" id="A0A0C1E7S7"/>
<feature type="transmembrane region" description="Helical" evidence="6">
    <location>
        <begin position="37"/>
        <end position="55"/>
    </location>
</feature>
<evidence type="ECO:0000256" key="1">
    <source>
        <dbReference type="ARBA" id="ARBA00004141"/>
    </source>
</evidence>
<dbReference type="InterPro" id="IPR050638">
    <property type="entry name" value="AA-Vitamin_Transporters"/>
</dbReference>
<dbReference type="PANTHER" id="PTHR32322:SF2">
    <property type="entry name" value="EAMA DOMAIN-CONTAINING PROTEIN"/>
    <property type="match status" value="1"/>
</dbReference>
<comment type="subcellular location">
    <subcellularLocation>
        <location evidence="1">Membrane</location>
        <topology evidence="1">Multi-pass membrane protein</topology>
    </subcellularLocation>
</comment>
<accession>A0A0C1E7S7</accession>
<dbReference type="Proteomes" id="UP000031307">
    <property type="component" value="Unassembled WGS sequence"/>
</dbReference>
<feature type="transmembrane region" description="Helical" evidence="6">
    <location>
        <begin position="227"/>
        <end position="249"/>
    </location>
</feature>
<evidence type="ECO:0000256" key="2">
    <source>
        <dbReference type="ARBA" id="ARBA00007362"/>
    </source>
</evidence>
<reference evidence="8 9" key="1">
    <citation type="journal article" date="2014" name="Mol. Biol. Evol.">
        <title>Massive expansion of Ubiquitination-related gene families within the Chlamydiae.</title>
        <authorList>
            <person name="Domman D."/>
            <person name="Collingro A."/>
            <person name="Lagkouvardos I."/>
            <person name="Gehre L."/>
            <person name="Weinmaier T."/>
            <person name="Rattei T."/>
            <person name="Subtil A."/>
            <person name="Horn M."/>
        </authorList>
    </citation>
    <scope>NUCLEOTIDE SEQUENCE [LARGE SCALE GENOMIC DNA]</scope>
    <source>
        <strain evidence="8 9">OEW1</strain>
    </source>
</reference>
<feature type="transmembrane region" description="Helical" evidence="6">
    <location>
        <begin position="67"/>
        <end position="90"/>
    </location>
</feature>
<keyword evidence="5 6" id="KW-0472">Membrane</keyword>
<comment type="similarity">
    <text evidence="2">Belongs to the EamA transporter family.</text>
</comment>
<feature type="transmembrane region" description="Helical" evidence="6">
    <location>
        <begin position="6"/>
        <end position="25"/>
    </location>
</feature>
<evidence type="ECO:0000313" key="8">
    <source>
        <dbReference type="EMBL" id="KIA77267.1"/>
    </source>
</evidence>
<keyword evidence="4 6" id="KW-1133">Transmembrane helix</keyword>
<evidence type="ECO:0000256" key="6">
    <source>
        <dbReference type="SAM" id="Phobius"/>
    </source>
</evidence>
<evidence type="ECO:0000256" key="3">
    <source>
        <dbReference type="ARBA" id="ARBA00022692"/>
    </source>
</evidence>
<evidence type="ECO:0000256" key="4">
    <source>
        <dbReference type="ARBA" id="ARBA00022989"/>
    </source>
</evidence>
<dbReference type="EMBL" id="JSAM01000086">
    <property type="protein sequence ID" value="KIA77267.1"/>
    <property type="molecule type" value="Genomic_DNA"/>
</dbReference>
<evidence type="ECO:0000313" key="9">
    <source>
        <dbReference type="Proteomes" id="UP000031307"/>
    </source>
</evidence>
<evidence type="ECO:0000259" key="7">
    <source>
        <dbReference type="Pfam" id="PF00892"/>
    </source>
</evidence>
<dbReference type="SUPFAM" id="SSF103481">
    <property type="entry name" value="Multidrug resistance efflux transporter EmrE"/>
    <property type="match status" value="1"/>
</dbReference>
<gene>
    <name evidence="8" type="ORF">DB43_GQ00090</name>
</gene>
<proteinExistence type="inferred from homology"/>
<dbReference type="GO" id="GO:0016020">
    <property type="term" value="C:membrane"/>
    <property type="evidence" value="ECO:0007669"/>
    <property type="project" value="UniProtKB-SubCell"/>
</dbReference>
<dbReference type="InterPro" id="IPR037185">
    <property type="entry name" value="EmrE-like"/>
</dbReference>
<keyword evidence="3 6" id="KW-0812">Transmembrane</keyword>
<feature type="transmembrane region" description="Helical" evidence="6">
    <location>
        <begin position="153"/>
        <end position="172"/>
    </location>
</feature>
<feature type="transmembrane region" description="Helical" evidence="6">
    <location>
        <begin position="97"/>
        <end position="116"/>
    </location>
</feature>
<feature type="transmembrane region" description="Helical" evidence="6">
    <location>
        <begin position="192"/>
        <end position="215"/>
    </location>
</feature>
<name>A0A0C1E7S7_9BACT</name>
<feature type="transmembrane region" description="Helical" evidence="6">
    <location>
        <begin position="286"/>
        <end position="303"/>
    </location>
</feature>
<comment type="caution">
    <text evidence="8">The sequence shown here is derived from an EMBL/GenBank/DDBJ whole genome shotgun (WGS) entry which is preliminary data.</text>
</comment>